<protein>
    <submittedName>
        <fullName evidence="1">Uncharacterized protein</fullName>
    </submittedName>
</protein>
<name>A0A0F9UWD6_9ZZZZ</name>
<dbReference type="AlphaFoldDB" id="A0A0F9UWD6"/>
<sequence length="140" mass="15198">MTALGTIRTARELGRTPSTPTKKHILSACQACGAPRWVVLVGGGPRKALCLSCGHTGPLGSNWRGDAVGEDAGRSRAIKLYPVWPLCHCGKFSERHHKDGNPLNNHPSNIAFLCRRHHMIADGRMGRRGAGGRFKARRAK</sequence>
<dbReference type="EMBL" id="LAZR01000523">
    <property type="protein sequence ID" value="KKN65506.1"/>
    <property type="molecule type" value="Genomic_DNA"/>
</dbReference>
<reference evidence="1" key="1">
    <citation type="journal article" date="2015" name="Nature">
        <title>Complex archaea that bridge the gap between prokaryotes and eukaryotes.</title>
        <authorList>
            <person name="Spang A."/>
            <person name="Saw J.H."/>
            <person name="Jorgensen S.L."/>
            <person name="Zaremba-Niedzwiedzka K."/>
            <person name="Martijn J."/>
            <person name="Lind A.E."/>
            <person name="van Eijk R."/>
            <person name="Schleper C."/>
            <person name="Guy L."/>
            <person name="Ettema T.J."/>
        </authorList>
    </citation>
    <scope>NUCLEOTIDE SEQUENCE</scope>
</reference>
<comment type="caution">
    <text evidence="1">The sequence shown here is derived from an EMBL/GenBank/DDBJ whole genome shotgun (WGS) entry which is preliminary data.</text>
</comment>
<gene>
    <name evidence="1" type="ORF">LCGC14_0481100</name>
</gene>
<evidence type="ECO:0000313" key="1">
    <source>
        <dbReference type="EMBL" id="KKN65506.1"/>
    </source>
</evidence>
<proteinExistence type="predicted"/>
<accession>A0A0F9UWD6</accession>
<organism evidence="1">
    <name type="scientific">marine sediment metagenome</name>
    <dbReference type="NCBI Taxonomy" id="412755"/>
    <lineage>
        <taxon>unclassified sequences</taxon>
        <taxon>metagenomes</taxon>
        <taxon>ecological metagenomes</taxon>
    </lineage>
</organism>